<evidence type="ECO:0000313" key="2">
    <source>
        <dbReference type="EMBL" id="GBP92036.1"/>
    </source>
</evidence>
<keyword evidence="3" id="KW-1185">Reference proteome</keyword>
<proteinExistence type="predicted"/>
<protein>
    <submittedName>
        <fullName evidence="2">Uncharacterized protein</fullName>
    </submittedName>
</protein>
<reference evidence="2 3" key="1">
    <citation type="journal article" date="2019" name="Commun. Biol.">
        <title>The bagworm genome reveals a unique fibroin gene that provides high tensile strength.</title>
        <authorList>
            <person name="Kono N."/>
            <person name="Nakamura H."/>
            <person name="Ohtoshi R."/>
            <person name="Tomita M."/>
            <person name="Numata K."/>
            <person name="Arakawa K."/>
        </authorList>
    </citation>
    <scope>NUCLEOTIDE SEQUENCE [LARGE SCALE GENOMIC DNA]</scope>
</reference>
<sequence>MCTLVLHELPSKGVFYFEISECFVKERAGRPGPCRAGRPLEGGAATRRRGGHSRVGRPLEGGAATRGWGGHSKAGRPLEGGAARMIYGRKDYTISIGRPQFKERHILLSTEIVCLLLSAYSSLRPRSLSPCAGGAGGEVRAARGPAPAPLQAATLPHPHPGADRLQPPSGTVSVFIQLDLLPGAVGGGGSGGGGGTLSLRSVSGGAALAPGGRPRRDYSALRHHPAPDYRITLQITFLLLAAARGRLSAAGVTPAPVIETDGACVDHARAEWPALGVGFLLHLNSNRVSFDPFPDWRARTAAAPAAAAVRAPATTREVRPPRRRRAHGASAPPRDVTSRDRLRSRGRRRRTIDELHSEPVVARSRERLRRECV</sequence>
<feature type="region of interest" description="Disordered" evidence="1">
    <location>
        <begin position="34"/>
        <end position="76"/>
    </location>
</feature>
<feature type="compositionally biased region" description="Low complexity" evidence="1">
    <location>
        <begin position="304"/>
        <end position="315"/>
    </location>
</feature>
<feature type="compositionally biased region" description="Basic residues" evidence="1">
    <location>
        <begin position="46"/>
        <end position="55"/>
    </location>
</feature>
<feature type="region of interest" description="Disordered" evidence="1">
    <location>
        <begin position="131"/>
        <end position="159"/>
    </location>
</feature>
<feature type="compositionally biased region" description="Low complexity" evidence="1">
    <location>
        <begin position="138"/>
        <end position="156"/>
    </location>
</feature>
<accession>A0A4C1ZU86</accession>
<evidence type="ECO:0000313" key="3">
    <source>
        <dbReference type="Proteomes" id="UP000299102"/>
    </source>
</evidence>
<name>A0A4C1ZU86_EUMVA</name>
<organism evidence="2 3">
    <name type="scientific">Eumeta variegata</name>
    <name type="common">Bagworm moth</name>
    <name type="synonym">Eumeta japonica</name>
    <dbReference type="NCBI Taxonomy" id="151549"/>
    <lineage>
        <taxon>Eukaryota</taxon>
        <taxon>Metazoa</taxon>
        <taxon>Ecdysozoa</taxon>
        <taxon>Arthropoda</taxon>
        <taxon>Hexapoda</taxon>
        <taxon>Insecta</taxon>
        <taxon>Pterygota</taxon>
        <taxon>Neoptera</taxon>
        <taxon>Endopterygota</taxon>
        <taxon>Lepidoptera</taxon>
        <taxon>Glossata</taxon>
        <taxon>Ditrysia</taxon>
        <taxon>Tineoidea</taxon>
        <taxon>Psychidae</taxon>
        <taxon>Oiketicinae</taxon>
        <taxon>Eumeta</taxon>
    </lineage>
</organism>
<evidence type="ECO:0000256" key="1">
    <source>
        <dbReference type="SAM" id="MobiDB-lite"/>
    </source>
</evidence>
<dbReference type="EMBL" id="BGZK01002233">
    <property type="protein sequence ID" value="GBP92036.1"/>
    <property type="molecule type" value="Genomic_DNA"/>
</dbReference>
<dbReference type="AlphaFoldDB" id="A0A4C1ZU86"/>
<feature type="region of interest" description="Disordered" evidence="1">
    <location>
        <begin position="304"/>
        <end position="356"/>
    </location>
</feature>
<comment type="caution">
    <text evidence="2">The sequence shown here is derived from an EMBL/GenBank/DDBJ whole genome shotgun (WGS) entry which is preliminary data.</text>
</comment>
<gene>
    <name evidence="2" type="ORF">EVAR_63715_1</name>
</gene>
<dbReference type="Proteomes" id="UP000299102">
    <property type="component" value="Unassembled WGS sequence"/>
</dbReference>